<organism evidence="2 3">
    <name type="scientific">Gymnopilus dilepis</name>
    <dbReference type="NCBI Taxonomy" id="231916"/>
    <lineage>
        <taxon>Eukaryota</taxon>
        <taxon>Fungi</taxon>
        <taxon>Dikarya</taxon>
        <taxon>Basidiomycota</taxon>
        <taxon>Agaricomycotina</taxon>
        <taxon>Agaricomycetes</taxon>
        <taxon>Agaricomycetidae</taxon>
        <taxon>Agaricales</taxon>
        <taxon>Agaricineae</taxon>
        <taxon>Hymenogastraceae</taxon>
        <taxon>Gymnopilus</taxon>
    </lineage>
</organism>
<evidence type="ECO:0000313" key="2">
    <source>
        <dbReference type="EMBL" id="PPQ99581.1"/>
    </source>
</evidence>
<accession>A0A409Y9N0</accession>
<keyword evidence="1" id="KW-0472">Membrane</keyword>
<keyword evidence="3" id="KW-1185">Reference proteome</keyword>
<feature type="transmembrane region" description="Helical" evidence="1">
    <location>
        <begin position="99"/>
        <end position="118"/>
    </location>
</feature>
<gene>
    <name evidence="2" type="ORF">CVT26_008402</name>
</gene>
<dbReference type="Proteomes" id="UP000284706">
    <property type="component" value="Unassembled WGS sequence"/>
</dbReference>
<evidence type="ECO:0000313" key="3">
    <source>
        <dbReference type="Proteomes" id="UP000284706"/>
    </source>
</evidence>
<proteinExistence type="predicted"/>
<keyword evidence="1" id="KW-0812">Transmembrane</keyword>
<reference evidence="2 3" key="1">
    <citation type="journal article" date="2018" name="Evol. Lett.">
        <title>Horizontal gene cluster transfer increased hallucinogenic mushroom diversity.</title>
        <authorList>
            <person name="Reynolds H.T."/>
            <person name="Vijayakumar V."/>
            <person name="Gluck-Thaler E."/>
            <person name="Korotkin H.B."/>
            <person name="Matheny P.B."/>
            <person name="Slot J.C."/>
        </authorList>
    </citation>
    <scope>NUCLEOTIDE SEQUENCE [LARGE SCALE GENOMIC DNA]</scope>
    <source>
        <strain evidence="2 3">SRW20</strain>
    </source>
</reference>
<dbReference type="OrthoDB" id="3352450at2759"/>
<protein>
    <submittedName>
        <fullName evidence="2">Uncharacterized protein</fullName>
    </submittedName>
</protein>
<sequence>MAESATTSEAKIPPAEADIVRADALFVVQETRKEGIFAGLTCGLASGEYFLIRPTIAGVDTSLLPLNSCYRIFSGLRATKHCSAVFVSGRSSLLNLNPVSTICLVSGILSGVLFTQAFRDAAMRKLREEHAHKRSESISENTLG</sequence>
<dbReference type="EMBL" id="NHYE01001055">
    <property type="protein sequence ID" value="PPQ99581.1"/>
    <property type="molecule type" value="Genomic_DNA"/>
</dbReference>
<evidence type="ECO:0000256" key="1">
    <source>
        <dbReference type="SAM" id="Phobius"/>
    </source>
</evidence>
<dbReference type="AlphaFoldDB" id="A0A409Y9N0"/>
<comment type="caution">
    <text evidence="2">The sequence shown here is derived from an EMBL/GenBank/DDBJ whole genome shotgun (WGS) entry which is preliminary data.</text>
</comment>
<dbReference type="InParanoid" id="A0A409Y9N0"/>
<keyword evidence="1" id="KW-1133">Transmembrane helix</keyword>
<name>A0A409Y9N0_9AGAR</name>